<dbReference type="InterPro" id="IPR046801">
    <property type="entry name" value="OpcA_G6PD_N"/>
</dbReference>
<dbReference type="OrthoDB" id="128564at2"/>
<feature type="domain" description="Glucose-6-phosphate dehydrogenase assembly protein OpcA C-terminal" evidence="2">
    <location>
        <begin position="169"/>
        <end position="302"/>
    </location>
</feature>
<keyword evidence="4" id="KW-1185">Reference proteome</keyword>
<sequence>MIVDLPNTTSSKISKTLVKIREEGGAVALGRVLTLVISTGLGEEEEAIGAANDASREHPMRVIVVSTDQGTAHPVGEARVDAQIRVGGDAGASEVVVIKAYGDAAIDQESLVTGLLLPDAPVVAWWPGNAPEVVSESAIGRIAQRRITDAAAASNPHDAITVIAGSYQPGDTDFAWTRLTLWRAQLAAVLDQPPYQPVTAVEVHGAADSPSTVLLAAWLQLQLEVEVTLTVTSKSHGSSGIQGVTLTRESGEIKLERTMANVGTLIQPNQPTHDISLPRRSLRDCLAEELRRLDPDELFGDVVKRGVAQLGKPGKAAASRKAKS</sequence>
<evidence type="ECO:0000313" key="3">
    <source>
        <dbReference type="EMBL" id="SOE73782.1"/>
    </source>
</evidence>
<proteinExistence type="predicted"/>
<dbReference type="PANTHER" id="PTHR38658">
    <property type="entry name" value="OXPP CYCLE PROTEIN OPCA-RELATED"/>
    <property type="match status" value="1"/>
</dbReference>
<organism evidence="3 4">
    <name type="scientific">Salinibacterium xinjiangense</name>
    <dbReference type="NCBI Taxonomy" id="386302"/>
    <lineage>
        <taxon>Bacteria</taxon>
        <taxon>Bacillati</taxon>
        <taxon>Actinomycetota</taxon>
        <taxon>Actinomycetes</taxon>
        <taxon>Micrococcales</taxon>
        <taxon>Microbacteriaceae</taxon>
        <taxon>Salinibacterium</taxon>
    </lineage>
</organism>
<protein>
    <submittedName>
        <fullName evidence="3">Glucose-6-phosphate dehydrogenase assembly protein OpcA</fullName>
    </submittedName>
</protein>
<name>A0A2C9A313_9MICO</name>
<accession>A0A2C9A313</accession>
<reference evidence="3 4" key="1">
    <citation type="submission" date="2017-09" db="EMBL/GenBank/DDBJ databases">
        <authorList>
            <person name="Ehlers B."/>
            <person name="Leendertz F.H."/>
        </authorList>
    </citation>
    <scope>NUCLEOTIDE SEQUENCE [LARGE SCALE GENOMIC DNA]</scope>
    <source>
        <strain evidence="3 4">CGMCC 1.05381</strain>
    </source>
</reference>
<feature type="domain" description="Glucose-6-phosphate dehydrogenase assembly protein OpcA N-terminal" evidence="1">
    <location>
        <begin position="51"/>
        <end position="162"/>
    </location>
</feature>
<dbReference type="RefSeq" id="WP_097061891.1">
    <property type="nucleotide sequence ID" value="NZ_BMLC01000001.1"/>
</dbReference>
<dbReference type="Pfam" id="PF20171">
    <property type="entry name" value="OpcA_G6PD_C"/>
    <property type="match status" value="1"/>
</dbReference>
<dbReference type="InterPro" id="IPR004555">
    <property type="entry name" value="G6PDH_assembly_OpcA"/>
</dbReference>
<dbReference type="Proteomes" id="UP000219440">
    <property type="component" value="Unassembled WGS sequence"/>
</dbReference>
<dbReference type="PANTHER" id="PTHR38658:SF1">
    <property type="entry name" value="OXPP CYCLE PROTEIN OPCA-RELATED"/>
    <property type="match status" value="1"/>
</dbReference>
<dbReference type="InterPro" id="IPR046802">
    <property type="entry name" value="OpcA_G6PD_C"/>
</dbReference>
<dbReference type="EMBL" id="OCST01000006">
    <property type="protein sequence ID" value="SOE73782.1"/>
    <property type="molecule type" value="Genomic_DNA"/>
</dbReference>
<dbReference type="Pfam" id="PF10128">
    <property type="entry name" value="OpcA_G6PD_assem"/>
    <property type="match status" value="1"/>
</dbReference>
<evidence type="ECO:0000259" key="2">
    <source>
        <dbReference type="Pfam" id="PF20171"/>
    </source>
</evidence>
<evidence type="ECO:0000313" key="4">
    <source>
        <dbReference type="Proteomes" id="UP000219440"/>
    </source>
</evidence>
<gene>
    <name evidence="3" type="ORF">SAMN06296378_2841</name>
</gene>
<evidence type="ECO:0000259" key="1">
    <source>
        <dbReference type="Pfam" id="PF10128"/>
    </source>
</evidence>
<dbReference type="AlphaFoldDB" id="A0A2C9A313"/>